<keyword evidence="4" id="KW-1185">Reference proteome</keyword>
<evidence type="ECO:0000313" key="3">
    <source>
        <dbReference type="EMBL" id="KAK7959958.1"/>
    </source>
</evidence>
<dbReference type="RefSeq" id="XP_066703661.1">
    <property type="nucleotide sequence ID" value="XM_066841034.1"/>
</dbReference>
<reference evidence="3 4" key="1">
    <citation type="submission" date="2023-01" db="EMBL/GenBank/DDBJ databases">
        <title>Analysis of 21 Apiospora genomes using comparative genomics revels a genus with tremendous synthesis potential of carbohydrate active enzymes and secondary metabolites.</title>
        <authorList>
            <person name="Sorensen T."/>
        </authorList>
    </citation>
    <scope>NUCLEOTIDE SEQUENCE [LARGE SCALE GENOMIC DNA]</scope>
    <source>
        <strain evidence="3 4">CBS 24483</strain>
    </source>
</reference>
<keyword evidence="2" id="KW-0732">Signal</keyword>
<evidence type="ECO:0000313" key="4">
    <source>
        <dbReference type="Proteomes" id="UP001391051"/>
    </source>
</evidence>
<dbReference type="GeneID" id="92074096"/>
<feature type="region of interest" description="Disordered" evidence="1">
    <location>
        <begin position="65"/>
        <end position="94"/>
    </location>
</feature>
<sequence length="94" mass="9914">MRPGVVAGLLCSLRIAASQGTECESVADPDQGLNHNWCECVNGSCFQLNKEFNCKPLGAMIDCPTPTSSTPRPTTTSTSTSSTSTSYATPVVVW</sequence>
<gene>
    <name evidence="3" type="ORF">PG986_004812</name>
</gene>
<name>A0ABR1QNM8_9PEZI</name>
<comment type="caution">
    <text evidence="3">The sequence shown here is derived from an EMBL/GenBank/DDBJ whole genome shotgun (WGS) entry which is preliminary data.</text>
</comment>
<evidence type="ECO:0008006" key="5">
    <source>
        <dbReference type="Google" id="ProtNLM"/>
    </source>
</evidence>
<accession>A0ABR1QNM8</accession>
<feature type="compositionally biased region" description="Low complexity" evidence="1">
    <location>
        <begin position="65"/>
        <end position="86"/>
    </location>
</feature>
<dbReference type="Proteomes" id="UP001391051">
    <property type="component" value="Unassembled WGS sequence"/>
</dbReference>
<feature type="signal peptide" evidence="2">
    <location>
        <begin position="1"/>
        <end position="20"/>
    </location>
</feature>
<protein>
    <recommendedName>
        <fullName evidence="5">Secreted protein</fullName>
    </recommendedName>
</protein>
<dbReference type="EMBL" id="JAQQWE010000003">
    <property type="protein sequence ID" value="KAK7959958.1"/>
    <property type="molecule type" value="Genomic_DNA"/>
</dbReference>
<proteinExistence type="predicted"/>
<evidence type="ECO:0000256" key="2">
    <source>
        <dbReference type="SAM" id="SignalP"/>
    </source>
</evidence>
<feature type="chain" id="PRO_5045556647" description="Secreted protein" evidence="2">
    <location>
        <begin position="21"/>
        <end position="94"/>
    </location>
</feature>
<evidence type="ECO:0000256" key="1">
    <source>
        <dbReference type="SAM" id="MobiDB-lite"/>
    </source>
</evidence>
<organism evidence="3 4">
    <name type="scientific">Apiospora aurea</name>
    <dbReference type="NCBI Taxonomy" id="335848"/>
    <lineage>
        <taxon>Eukaryota</taxon>
        <taxon>Fungi</taxon>
        <taxon>Dikarya</taxon>
        <taxon>Ascomycota</taxon>
        <taxon>Pezizomycotina</taxon>
        <taxon>Sordariomycetes</taxon>
        <taxon>Xylariomycetidae</taxon>
        <taxon>Amphisphaeriales</taxon>
        <taxon>Apiosporaceae</taxon>
        <taxon>Apiospora</taxon>
    </lineage>
</organism>